<comment type="caution">
    <text evidence="2">The sequence shown here is derived from an EMBL/GenBank/DDBJ whole genome shotgun (WGS) entry which is preliminary data.</text>
</comment>
<dbReference type="GO" id="GO:0008237">
    <property type="term" value="F:metallopeptidase activity"/>
    <property type="evidence" value="ECO:0007669"/>
    <property type="project" value="InterPro"/>
</dbReference>
<dbReference type="InterPro" id="IPR024079">
    <property type="entry name" value="MetalloPept_cat_dom_sf"/>
</dbReference>
<gene>
    <name evidence="2" type="ORF">FB458_3426</name>
</gene>
<dbReference type="AlphaFoldDB" id="A0A542E4V3"/>
<accession>A0A542E4V3</accession>
<dbReference type="OrthoDB" id="1253390at2"/>
<reference evidence="2 3" key="1">
    <citation type="submission" date="2019-06" db="EMBL/GenBank/DDBJ databases">
        <title>Sequencing the genomes of 1000 actinobacteria strains.</title>
        <authorList>
            <person name="Klenk H.-P."/>
        </authorList>
    </citation>
    <scope>NUCLEOTIDE SEQUENCE [LARGE SCALE GENOMIC DNA]</scope>
    <source>
        <strain evidence="2 3">DSM 18607</strain>
    </source>
</reference>
<keyword evidence="3" id="KW-1185">Reference proteome</keyword>
<keyword evidence="1" id="KW-0732">Signal</keyword>
<name>A0A542E4V3_9MICO</name>
<proteinExistence type="predicted"/>
<sequence>MRRPLSLRTLVPVVALAAAALAVPATASQAAPSAGVGAAVPVASGVRAPAPVVPLTVGDAPAVPTSVAEPAAKAVTARFVVTYHGFSAPARAAFQRAVDYWSTQVTSSVPITVDATYTALGPGILGSAGPSSVWRDFAGAPKAGTWYVDAVANRRHGSQLDPSPDVVARFSSSFGNWSFGTGSAPAGTYDFQSVVTHELGHGLGFLGAGIVSSGQSSVRLLGFPIAYDLATRKGTTKLLSLPDGSATLASALTSNAVTFDTTKVRGVNGGKPASLYAPSTWQQGSSYSHLDEATYRAGDRDSLMTPKLGSGETIRSAGPITKAVLKAVGW</sequence>
<feature type="chain" id="PRO_5021996106" description="Matrixin" evidence="1">
    <location>
        <begin position="31"/>
        <end position="330"/>
    </location>
</feature>
<evidence type="ECO:0008006" key="4">
    <source>
        <dbReference type="Google" id="ProtNLM"/>
    </source>
</evidence>
<organism evidence="2 3">
    <name type="scientific">Lapillicoccus jejuensis</name>
    <dbReference type="NCBI Taxonomy" id="402171"/>
    <lineage>
        <taxon>Bacteria</taxon>
        <taxon>Bacillati</taxon>
        <taxon>Actinomycetota</taxon>
        <taxon>Actinomycetes</taxon>
        <taxon>Micrococcales</taxon>
        <taxon>Intrasporangiaceae</taxon>
        <taxon>Lapillicoccus</taxon>
    </lineage>
</organism>
<dbReference type="Proteomes" id="UP000317893">
    <property type="component" value="Unassembled WGS sequence"/>
</dbReference>
<dbReference type="Gene3D" id="3.40.390.10">
    <property type="entry name" value="Collagenase (Catalytic Domain)"/>
    <property type="match status" value="1"/>
</dbReference>
<feature type="signal peptide" evidence="1">
    <location>
        <begin position="1"/>
        <end position="30"/>
    </location>
</feature>
<evidence type="ECO:0000256" key="1">
    <source>
        <dbReference type="SAM" id="SignalP"/>
    </source>
</evidence>
<dbReference type="SUPFAM" id="SSF55486">
    <property type="entry name" value="Metalloproteases ('zincins'), catalytic domain"/>
    <property type="match status" value="1"/>
</dbReference>
<protein>
    <recommendedName>
        <fullName evidence="4">Matrixin</fullName>
    </recommendedName>
</protein>
<evidence type="ECO:0000313" key="3">
    <source>
        <dbReference type="Proteomes" id="UP000317893"/>
    </source>
</evidence>
<evidence type="ECO:0000313" key="2">
    <source>
        <dbReference type="EMBL" id="TQJ10306.1"/>
    </source>
</evidence>
<dbReference type="RefSeq" id="WP_141849546.1">
    <property type="nucleotide sequence ID" value="NZ_BAAAPR010000015.1"/>
</dbReference>
<dbReference type="EMBL" id="VFMN01000001">
    <property type="protein sequence ID" value="TQJ10306.1"/>
    <property type="molecule type" value="Genomic_DNA"/>
</dbReference>